<dbReference type="PANTHER" id="PTHR43639">
    <property type="entry name" value="OXIDOREDUCTASE, SHORT-CHAIN DEHYDROGENASE/REDUCTASE FAMILY (AFU_ORTHOLOGUE AFUA_5G02870)"/>
    <property type="match status" value="1"/>
</dbReference>
<proteinExistence type="inferred from homology"/>
<dbReference type="PRINTS" id="PR00081">
    <property type="entry name" value="GDHRDH"/>
</dbReference>
<comment type="similarity">
    <text evidence="1">Belongs to the short-chain dehydrogenases/reductases (SDR) family.</text>
</comment>
<protein>
    <submittedName>
        <fullName evidence="3">Uncharacterized protein</fullName>
    </submittedName>
</protein>
<dbReference type="EMBL" id="CAJPIZ010008031">
    <property type="protein sequence ID" value="CAG2110807.1"/>
    <property type="molecule type" value="Genomic_DNA"/>
</dbReference>
<evidence type="ECO:0000313" key="4">
    <source>
        <dbReference type="Proteomes" id="UP000759131"/>
    </source>
</evidence>
<dbReference type="OrthoDB" id="1888931at2759"/>
<keyword evidence="2" id="KW-0560">Oxidoreductase</keyword>
<dbReference type="PANTHER" id="PTHR43639:SF1">
    <property type="entry name" value="SHORT-CHAIN DEHYDROGENASE_REDUCTASE FAMILY PROTEIN"/>
    <property type="match status" value="1"/>
</dbReference>
<organism evidence="3">
    <name type="scientific">Medioppia subpectinata</name>
    <dbReference type="NCBI Taxonomy" id="1979941"/>
    <lineage>
        <taxon>Eukaryota</taxon>
        <taxon>Metazoa</taxon>
        <taxon>Ecdysozoa</taxon>
        <taxon>Arthropoda</taxon>
        <taxon>Chelicerata</taxon>
        <taxon>Arachnida</taxon>
        <taxon>Acari</taxon>
        <taxon>Acariformes</taxon>
        <taxon>Sarcoptiformes</taxon>
        <taxon>Oribatida</taxon>
        <taxon>Brachypylina</taxon>
        <taxon>Oppioidea</taxon>
        <taxon>Oppiidae</taxon>
        <taxon>Medioppia</taxon>
    </lineage>
</organism>
<evidence type="ECO:0000256" key="1">
    <source>
        <dbReference type="ARBA" id="ARBA00006484"/>
    </source>
</evidence>
<gene>
    <name evidence="3" type="ORF">OSB1V03_LOCUS10790</name>
</gene>
<dbReference type="GO" id="GO:0016491">
    <property type="term" value="F:oxidoreductase activity"/>
    <property type="evidence" value="ECO:0007669"/>
    <property type="project" value="UniProtKB-KW"/>
</dbReference>
<feature type="non-terminal residue" evidence="3">
    <location>
        <position position="202"/>
    </location>
</feature>
<evidence type="ECO:0000313" key="3">
    <source>
        <dbReference type="EMBL" id="CAD7630377.1"/>
    </source>
</evidence>
<keyword evidence="4" id="KW-1185">Reference proteome</keyword>
<accession>A0A7R9Q303</accession>
<evidence type="ECO:0000256" key="2">
    <source>
        <dbReference type="ARBA" id="ARBA00023002"/>
    </source>
</evidence>
<dbReference type="Pfam" id="PF13561">
    <property type="entry name" value="adh_short_C2"/>
    <property type="match status" value="1"/>
</dbReference>
<dbReference type="PRINTS" id="PR00080">
    <property type="entry name" value="SDRFAMILY"/>
</dbReference>
<dbReference type="AlphaFoldDB" id="A0A7R9Q303"/>
<dbReference type="InterPro" id="IPR036291">
    <property type="entry name" value="NAD(P)-bd_dom_sf"/>
</dbReference>
<sequence length="202" mass="22031">ALEIPADLSDDKDVHRVFNETIKAFNRLDVLVNNAGASVWTNGTADNFLEILDKSLAVDVKANLTLIRLFEPHLKQTKGSVVNITAVLTERPQKGYLAYQIAKLGLEMATTTLALELAPQGIRVNSVSIGVVRSYAVWDIPEFEKATNNAIKYTPLGRNAEPIEIAKGVVFLSSSDASFITGHNLVIDGGLKYNIGSDFLFK</sequence>
<reference evidence="3" key="1">
    <citation type="submission" date="2020-11" db="EMBL/GenBank/DDBJ databases">
        <authorList>
            <person name="Tran Van P."/>
        </authorList>
    </citation>
    <scope>NUCLEOTIDE SEQUENCE</scope>
</reference>
<dbReference type="EMBL" id="OC862606">
    <property type="protein sequence ID" value="CAD7630377.1"/>
    <property type="molecule type" value="Genomic_DNA"/>
</dbReference>
<dbReference type="SUPFAM" id="SSF51735">
    <property type="entry name" value="NAD(P)-binding Rossmann-fold domains"/>
    <property type="match status" value="1"/>
</dbReference>
<dbReference type="Gene3D" id="3.40.50.720">
    <property type="entry name" value="NAD(P)-binding Rossmann-like Domain"/>
    <property type="match status" value="1"/>
</dbReference>
<name>A0A7R9Q303_9ACAR</name>
<dbReference type="Proteomes" id="UP000759131">
    <property type="component" value="Unassembled WGS sequence"/>
</dbReference>
<dbReference type="InterPro" id="IPR002347">
    <property type="entry name" value="SDR_fam"/>
</dbReference>